<feature type="domain" description="Glycosyltransferase subfamily 4-like N-terminal" evidence="2">
    <location>
        <begin position="15"/>
        <end position="168"/>
    </location>
</feature>
<gene>
    <name evidence="3" type="ORF">GCM10011352_36230</name>
</gene>
<protein>
    <submittedName>
        <fullName evidence="3">Glycosyl transferase family 1</fullName>
    </submittedName>
</protein>
<reference evidence="4" key="1">
    <citation type="journal article" date="2019" name="Int. J. Syst. Evol. Microbiol.">
        <title>The Global Catalogue of Microorganisms (GCM) 10K type strain sequencing project: providing services to taxonomists for standard genome sequencing and annotation.</title>
        <authorList>
            <consortium name="The Broad Institute Genomics Platform"/>
            <consortium name="The Broad Institute Genome Sequencing Center for Infectious Disease"/>
            <person name="Wu L."/>
            <person name="Ma J."/>
        </authorList>
    </citation>
    <scope>NUCLEOTIDE SEQUENCE [LARGE SCALE GENOMIC DNA]</scope>
    <source>
        <strain evidence="4">CGMCC 1.15341</strain>
    </source>
</reference>
<dbReference type="Pfam" id="PF13579">
    <property type="entry name" value="Glyco_trans_4_4"/>
    <property type="match status" value="1"/>
</dbReference>
<dbReference type="Pfam" id="PF00534">
    <property type="entry name" value="Glycos_transf_1"/>
    <property type="match status" value="1"/>
</dbReference>
<dbReference type="Gene3D" id="3.40.50.2000">
    <property type="entry name" value="Glycogen Phosphorylase B"/>
    <property type="match status" value="2"/>
</dbReference>
<dbReference type="PANTHER" id="PTHR12526">
    <property type="entry name" value="GLYCOSYLTRANSFERASE"/>
    <property type="match status" value="1"/>
</dbReference>
<evidence type="ECO:0000313" key="3">
    <source>
        <dbReference type="EMBL" id="GGC06753.1"/>
    </source>
</evidence>
<organism evidence="3 4">
    <name type="scientific">Marinobacterium zhoushanense</name>
    <dbReference type="NCBI Taxonomy" id="1679163"/>
    <lineage>
        <taxon>Bacteria</taxon>
        <taxon>Pseudomonadati</taxon>
        <taxon>Pseudomonadota</taxon>
        <taxon>Gammaproteobacteria</taxon>
        <taxon>Oceanospirillales</taxon>
        <taxon>Oceanospirillaceae</taxon>
        <taxon>Marinobacterium</taxon>
    </lineage>
</organism>
<dbReference type="InterPro" id="IPR028098">
    <property type="entry name" value="Glyco_trans_4-like_N"/>
</dbReference>
<dbReference type="InterPro" id="IPR001296">
    <property type="entry name" value="Glyco_trans_1"/>
</dbReference>
<keyword evidence="4" id="KW-1185">Reference proteome</keyword>
<keyword evidence="3" id="KW-0808">Transferase</keyword>
<name>A0ABQ1KQI2_9GAMM</name>
<evidence type="ECO:0000259" key="2">
    <source>
        <dbReference type="Pfam" id="PF13579"/>
    </source>
</evidence>
<comment type="caution">
    <text evidence="3">The sequence shown here is derived from an EMBL/GenBank/DDBJ whole genome shotgun (WGS) entry which is preliminary data.</text>
</comment>
<proteinExistence type="predicted"/>
<dbReference type="GO" id="GO:0016740">
    <property type="term" value="F:transferase activity"/>
    <property type="evidence" value="ECO:0007669"/>
    <property type="project" value="UniProtKB-KW"/>
</dbReference>
<feature type="domain" description="Glycosyl transferase family 1" evidence="1">
    <location>
        <begin position="201"/>
        <end position="358"/>
    </location>
</feature>
<dbReference type="SUPFAM" id="SSF53756">
    <property type="entry name" value="UDP-Glycosyltransferase/glycogen phosphorylase"/>
    <property type="match status" value="1"/>
</dbReference>
<evidence type="ECO:0000259" key="1">
    <source>
        <dbReference type="Pfam" id="PF00534"/>
    </source>
</evidence>
<sequence>MRLLHVISSLNPSGGGPVEGLKQIVAEYKKIFIEVEILCCDHPESVWLDDDSLPEIHAVGPSVLSYCYCPKMKKWLADNVNRFDAVIVEGIWQYHLRAVYLSCVKEDVPYFVFVHGMLGPWFKINYKLKHLKKSLYWVTAEYWHLRKASLLFFTCEEEKKLARNSFFPYGLDGVVTGYGTSLSKNIDGFGSEILRCRFPVIENKQVILFMGRLHPVKGVDNLIVAFSKLVDNSKMHLFIAGGGQENYVEKLKSLSRRLGISQCVTFSGTLSGDEKWAAFRLADVVCIPSHHENFGVVVAEALAVGTPVLISNKVNIWREVECSGAGFVEDDTVEGTEKLLREWLSTSSDRKNDMRINAHSCFIKNFRIDAVVKSIVNKVNEYK</sequence>
<dbReference type="EMBL" id="BMIJ01000008">
    <property type="protein sequence ID" value="GGC06753.1"/>
    <property type="molecule type" value="Genomic_DNA"/>
</dbReference>
<accession>A0ABQ1KQI2</accession>
<evidence type="ECO:0000313" key="4">
    <source>
        <dbReference type="Proteomes" id="UP000629025"/>
    </source>
</evidence>
<dbReference type="Proteomes" id="UP000629025">
    <property type="component" value="Unassembled WGS sequence"/>
</dbReference>
<dbReference type="RefSeq" id="WP_188750933.1">
    <property type="nucleotide sequence ID" value="NZ_BMIJ01000008.1"/>
</dbReference>